<evidence type="ECO:0000313" key="3">
    <source>
        <dbReference type="EMBL" id="PAA80463.1"/>
    </source>
</evidence>
<comment type="caution">
    <text evidence="3">The sequence shown here is derived from an EMBL/GenBank/DDBJ whole genome shotgun (WGS) entry which is preliminary data.</text>
</comment>
<proteinExistence type="predicted"/>
<feature type="chain" id="PRO_5013215687" evidence="2">
    <location>
        <begin position="31"/>
        <end position="502"/>
    </location>
</feature>
<feature type="region of interest" description="Disordered" evidence="1">
    <location>
        <begin position="481"/>
        <end position="502"/>
    </location>
</feature>
<name>A0A267G389_9PLAT</name>
<dbReference type="AlphaFoldDB" id="A0A267G389"/>
<feature type="compositionally biased region" description="Acidic residues" evidence="1">
    <location>
        <begin position="491"/>
        <end position="502"/>
    </location>
</feature>
<evidence type="ECO:0000256" key="1">
    <source>
        <dbReference type="SAM" id="MobiDB-lite"/>
    </source>
</evidence>
<keyword evidence="4" id="KW-1185">Reference proteome</keyword>
<sequence>MSRFASLQLQILRLLPQLLLILRFCSKASAEIAQIQATKCSDGSGTWNLQLPVWPKLFSNSTSVEICLRNRMRESVERPTVGWADGVLHHLTEDNCVLLKVFQRAEVPALLMTGNWSCPRDNTHQTIGLTLSGSGFRQEISVAMRMRDDGCETVETISRQLEPDGSLESLVFSLCAPQPSNMLLLFEGSTRLVLNSLNKTGQYVRTANSEQVSFAAEDLANQLAQRVNMKYGMKPIQGRVQIDCHPPAGSRCSCYKLGTKLRLNPPHMLPPAEQDWALICALASVGASLVFAVPPASIALICDFRCCSTAVLLLILVAYGRPFARRISTPKILIVSLDAEVAAVSGQLAGLALPGLRLLLLEGHRISERSLRRALQRDSLAAARTFLLLGIEKALQAVDKVDDDEADQETAVARVGLDAWRMESARFSLLIYQPPTHAENAQPVLERLLQTLGRAESHSGSPRWAIVQDVESAAAYFREKQREIEDRGSSEDSDDEFDGTAV</sequence>
<reference evidence="3 4" key="1">
    <citation type="submission" date="2017-06" db="EMBL/GenBank/DDBJ databases">
        <title>A platform for efficient transgenesis in Macrostomum lignano, a flatworm model organism for stem cell research.</title>
        <authorList>
            <person name="Berezikov E."/>
        </authorList>
    </citation>
    <scope>NUCLEOTIDE SEQUENCE [LARGE SCALE GENOMIC DNA]</scope>
    <source>
        <strain evidence="3">DV1</strain>
        <tissue evidence="3">Whole organism</tissue>
    </source>
</reference>
<protein>
    <submittedName>
        <fullName evidence="3">Uncharacterized protein</fullName>
    </submittedName>
</protein>
<gene>
    <name evidence="3" type="ORF">BOX15_Mlig021294g2</name>
</gene>
<keyword evidence="2" id="KW-0732">Signal</keyword>
<feature type="compositionally biased region" description="Basic and acidic residues" evidence="1">
    <location>
        <begin position="481"/>
        <end position="490"/>
    </location>
</feature>
<evidence type="ECO:0000256" key="2">
    <source>
        <dbReference type="SAM" id="SignalP"/>
    </source>
</evidence>
<evidence type="ECO:0000313" key="4">
    <source>
        <dbReference type="Proteomes" id="UP000215902"/>
    </source>
</evidence>
<feature type="signal peptide" evidence="2">
    <location>
        <begin position="1"/>
        <end position="30"/>
    </location>
</feature>
<organism evidence="3 4">
    <name type="scientific">Macrostomum lignano</name>
    <dbReference type="NCBI Taxonomy" id="282301"/>
    <lineage>
        <taxon>Eukaryota</taxon>
        <taxon>Metazoa</taxon>
        <taxon>Spiralia</taxon>
        <taxon>Lophotrochozoa</taxon>
        <taxon>Platyhelminthes</taxon>
        <taxon>Rhabditophora</taxon>
        <taxon>Macrostomorpha</taxon>
        <taxon>Macrostomida</taxon>
        <taxon>Macrostomidae</taxon>
        <taxon>Macrostomum</taxon>
    </lineage>
</organism>
<dbReference type="EMBL" id="NIVC01000581">
    <property type="protein sequence ID" value="PAA80463.1"/>
    <property type="molecule type" value="Genomic_DNA"/>
</dbReference>
<accession>A0A267G389</accession>
<dbReference type="Proteomes" id="UP000215902">
    <property type="component" value="Unassembled WGS sequence"/>
</dbReference>